<evidence type="ECO:0000313" key="5">
    <source>
        <dbReference type="Proteomes" id="UP001551189"/>
    </source>
</evidence>
<reference evidence="4 5" key="1">
    <citation type="submission" date="2024-06" db="EMBL/GenBank/DDBJ databases">
        <title>The Natural Products Discovery Center: Release of the First 8490 Sequenced Strains for Exploring Actinobacteria Biosynthetic Diversity.</title>
        <authorList>
            <person name="Kalkreuter E."/>
            <person name="Kautsar S.A."/>
            <person name="Yang D."/>
            <person name="Bader C.D."/>
            <person name="Teijaro C.N."/>
            <person name="Fluegel L."/>
            <person name="Davis C.M."/>
            <person name="Simpson J.R."/>
            <person name="Lauterbach L."/>
            <person name="Steele A.D."/>
            <person name="Gui C."/>
            <person name="Meng S."/>
            <person name="Li G."/>
            <person name="Viehrig K."/>
            <person name="Ye F."/>
            <person name="Su P."/>
            <person name="Kiefer A.F."/>
            <person name="Nichols A."/>
            <person name="Cepeda A.J."/>
            <person name="Yan W."/>
            <person name="Fan B."/>
            <person name="Jiang Y."/>
            <person name="Adhikari A."/>
            <person name="Zheng C.-J."/>
            <person name="Schuster L."/>
            <person name="Cowan T.M."/>
            <person name="Smanski M.J."/>
            <person name="Chevrette M.G."/>
            <person name="De Carvalho L.P.S."/>
            <person name="Shen B."/>
        </authorList>
    </citation>
    <scope>NUCLEOTIDE SEQUENCE [LARGE SCALE GENOMIC DNA]</scope>
    <source>
        <strain evidence="4 5">NPDC046851</strain>
    </source>
</reference>
<dbReference type="CDD" id="cd03450">
    <property type="entry name" value="NodN"/>
    <property type="match status" value="1"/>
</dbReference>
<dbReference type="RefSeq" id="WP_359690046.1">
    <property type="nucleotide sequence ID" value="NZ_JBEYXT010000005.1"/>
</dbReference>
<feature type="region of interest" description="Disordered" evidence="2">
    <location>
        <begin position="184"/>
        <end position="205"/>
    </location>
</feature>
<feature type="compositionally biased region" description="Pro residues" evidence="2">
    <location>
        <begin position="194"/>
        <end position="205"/>
    </location>
</feature>
<accession>A0ABV3ARK9</accession>
<comment type="similarity">
    <text evidence="1">Belongs to the enoyl-CoA hydratase/isomerase family.</text>
</comment>
<dbReference type="PANTHER" id="PTHR42993:SF1">
    <property type="entry name" value="MAOC-LIKE DEHYDRATASE DOMAIN-CONTAINING PROTEIN"/>
    <property type="match status" value="1"/>
</dbReference>
<gene>
    <name evidence="4" type="ORF">ABZ931_02115</name>
</gene>
<proteinExistence type="inferred from homology"/>
<protein>
    <submittedName>
        <fullName evidence="4">MaoC family dehydratase</fullName>
    </submittedName>
</protein>
<evidence type="ECO:0000256" key="2">
    <source>
        <dbReference type="SAM" id="MobiDB-lite"/>
    </source>
</evidence>
<dbReference type="EMBL" id="JBEYXT010000005">
    <property type="protein sequence ID" value="MEU6799810.1"/>
    <property type="molecule type" value="Genomic_DNA"/>
</dbReference>
<comment type="caution">
    <text evidence="4">The sequence shown here is derived from an EMBL/GenBank/DDBJ whole genome shotgun (WGS) entry which is preliminary data.</text>
</comment>
<evidence type="ECO:0000313" key="4">
    <source>
        <dbReference type="EMBL" id="MEU6799810.1"/>
    </source>
</evidence>
<dbReference type="InterPro" id="IPR029069">
    <property type="entry name" value="HotDog_dom_sf"/>
</dbReference>
<dbReference type="Proteomes" id="UP001551189">
    <property type="component" value="Unassembled WGS sequence"/>
</dbReference>
<evidence type="ECO:0000259" key="3">
    <source>
        <dbReference type="Pfam" id="PF01575"/>
    </source>
</evidence>
<feature type="domain" description="MaoC-like" evidence="3">
    <location>
        <begin position="36"/>
        <end position="141"/>
    </location>
</feature>
<dbReference type="InterPro" id="IPR039375">
    <property type="entry name" value="NodN-like"/>
</dbReference>
<dbReference type="Gene3D" id="3.10.129.10">
    <property type="entry name" value="Hotdog Thioesterase"/>
    <property type="match status" value="1"/>
</dbReference>
<keyword evidence="5" id="KW-1185">Reference proteome</keyword>
<organism evidence="4 5">
    <name type="scientific">Streptomyces neyagawaensis</name>
    <dbReference type="NCBI Taxonomy" id="42238"/>
    <lineage>
        <taxon>Bacteria</taxon>
        <taxon>Bacillati</taxon>
        <taxon>Actinomycetota</taxon>
        <taxon>Actinomycetes</taxon>
        <taxon>Kitasatosporales</taxon>
        <taxon>Streptomycetaceae</taxon>
        <taxon>Streptomyces</taxon>
    </lineage>
</organism>
<dbReference type="SUPFAM" id="SSF54637">
    <property type="entry name" value="Thioesterase/thiol ester dehydrase-isomerase"/>
    <property type="match status" value="1"/>
</dbReference>
<dbReference type="InterPro" id="IPR002539">
    <property type="entry name" value="MaoC-like_dom"/>
</dbReference>
<sequence>MPWASEPAEQPAGQPTEQPAGQPAVTLDDIAEWFTHRLGRELGPSPWHEVTPEAVRGFADATHDWQAIHLDAERAASGPYGVPVAHGFYTLGLIPYLTSTLFDPSWIDVALNYRLDRVRFLTAVPVGSRVRALARVSGVRVRPRGYLEVVLALSLMVEGAEQPACTLDHTRLYTMRPDASLPVDGPVPRVMYPPGHPAPADSPTP</sequence>
<dbReference type="Pfam" id="PF01575">
    <property type="entry name" value="MaoC_dehydratas"/>
    <property type="match status" value="1"/>
</dbReference>
<evidence type="ECO:0000256" key="1">
    <source>
        <dbReference type="ARBA" id="ARBA00005254"/>
    </source>
</evidence>
<feature type="region of interest" description="Disordered" evidence="2">
    <location>
        <begin position="1"/>
        <end position="23"/>
    </location>
</feature>
<dbReference type="PANTHER" id="PTHR42993">
    <property type="entry name" value="MAOC-LIKE DEHYDRATASE DOMAIN-CONTAINING PROTEIN"/>
    <property type="match status" value="1"/>
</dbReference>
<name>A0ABV3ARK9_9ACTN</name>